<dbReference type="InterPro" id="IPR004675">
    <property type="entry name" value="AhpD_core"/>
</dbReference>
<evidence type="ECO:0000259" key="1">
    <source>
        <dbReference type="Pfam" id="PF02627"/>
    </source>
</evidence>
<dbReference type="NCBIfam" id="TIGR00778">
    <property type="entry name" value="ahpD_dom"/>
    <property type="match status" value="1"/>
</dbReference>
<dbReference type="SUPFAM" id="SSF69118">
    <property type="entry name" value="AhpD-like"/>
    <property type="match status" value="1"/>
</dbReference>
<dbReference type="GO" id="GO:0051920">
    <property type="term" value="F:peroxiredoxin activity"/>
    <property type="evidence" value="ECO:0007669"/>
    <property type="project" value="InterPro"/>
</dbReference>
<feature type="domain" description="Carboxymuconolactone decarboxylase-like" evidence="1">
    <location>
        <begin position="13"/>
        <end position="93"/>
    </location>
</feature>
<dbReference type="Gene3D" id="1.20.1290.10">
    <property type="entry name" value="AhpD-like"/>
    <property type="match status" value="1"/>
</dbReference>
<proteinExistence type="predicted"/>
<protein>
    <submittedName>
        <fullName evidence="2">Carboxymuconolactone decarboxylase family protein</fullName>
    </submittedName>
</protein>
<gene>
    <name evidence="2" type="ORF">FLX08_10235</name>
</gene>
<reference evidence="2 3" key="1">
    <citation type="submission" date="2019-07" db="EMBL/GenBank/DDBJ databases">
        <title>Microbispora hainanensis DSM 45428.</title>
        <authorList>
            <person name="Thawai C."/>
        </authorList>
    </citation>
    <scope>NUCLEOTIDE SEQUENCE [LARGE SCALE GENOMIC DNA]</scope>
    <source>
        <strain evidence="2 3">DSM 45428</strain>
    </source>
</reference>
<dbReference type="Pfam" id="PF02627">
    <property type="entry name" value="CMD"/>
    <property type="match status" value="1"/>
</dbReference>
<dbReference type="PANTHER" id="PTHR34846">
    <property type="entry name" value="4-CARBOXYMUCONOLACTONE DECARBOXYLASE FAMILY PROTEIN (AFU_ORTHOLOGUE AFUA_6G11590)"/>
    <property type="match status" value="1"/>
</dbReference>
<dbReference type="Proteomes" id="UP000316541">
    <property type="component" value="Unassembled WGS sequence"/>
</dbReference>
<dbReference type="EMBL" id="VIRM01000009">
    <property type="protein sequence ID" value="TQS21946.1"/>
    <property type="molecule type" value="Genomic_DNA"/>
</dbReference>
<dbReference type="InterPro" id="IPR003779">
    <property type="entry name" value="CMD-like"/>
</dbReference>
<evidence type="ECO:0000313" key="2">
    <source>
        <dbReference type="EMBL" id="TQS21946.1"/>
    </source>
</evidence>
<dbReference type="InterPro" id="IPR029032">
    <property type="entry name" value="AhpD-like"/>
</dbReference>
<dbReference type="AlphaFoldDB" id="A0A544YYT1"/>
<organism evidence="2 3">
    <name type="scientific">Microbispora hainanensis</name>
    <dbReference type="NCBI Taxonomy" id="568844"/>
    <lineage>
        <taxon>Bacteria</taxon>
        <taxon>Bacillati</taxon>
        <taxon>Actinomycetota</taxon>
        <taxon>Actinomycetes</taxon>
        <taxon>Streptosporangiales</taxon>
        <taxon>Streptosporangiaceae</taxon>
        <taxon>Microbispora</taxon>
    </lineage>
</organism>
<comment type="caution">
    <text evidence="2">The sequence shown here is derived from an EMBL/GenBank/DDBJ whole genome shotgun (WGS) entry which is preliminary data.</text>
</comment>
<dbReference type="PANTHER" id="PTHR34846:SF7">
    <property type="entry name" value="BLL7811 PROTEIN"/>
    <property type="match status" value="1"/>
</dbReference>
<sequence length="149" mass="16515">MTARINVLKLAPEAYQAMRGVERFLHACDVPPATLELIKIRASQINGCAFCLDMHVRDAKKAGETDERLWSVAAWREAPYYTDAERAALALTEAATRLADRPDPVPDEIWADAAEHYSEEQLAALVVAIAQINAWNRISVVSRKEPGSL</sequence>
<dbReference type="RefSeq" id="WP_142618182.1">
    <property type="nucleotide sequence ID" value="NZ_VIRM01000009.1"/>
</dbReference>
<evidence type="ECO:0000313" key="3">
    <source>
        <dbReference type="Proteomes" id="UP000316541"/>
    </source>
</evidence>
<accession>A0A544YYT1</accession>
<name>A0A544YYT1_9ACTN</name>